<dbReference type="Gene3D" id="2.60.34.30">
    <property type="entry name" value="Competence, DNA-entry nuclease inhibitor, ComJ"/>
    <property type="match status" value="1"/>
</dbReference>
<evidence type="ECO:0000313" key="2">
    <source>
        <dbReference type="Proteomes" id="UP000199125"/>
    </source>
</evidence>
<dbReference type="EMBL" id="FNXG01000003">
    <property type="protein sequence ID" value="SEH99626.1"/>
    <property type="molecule type" value="Genomic_DNA"/>
</dbReference>
<dbReference type="AlphaFoldDB" id="A0A1H6MM92"/>
<proteinExistence type="predicted"/>
<protein>
    <submittedName>
        <fullName evidence="1">Competence protein J (ComJ)</fullName>
    </submittedName>
</protein>
<sequence length="158" mass="17079">MLADFPVTIDYTQIVVEIGDQPAPGLLWTDDHVAQGFAWSQGLVSFGVPDHDGGSRLQVELSPDAALDPQALWAVQVPFRVTGPLRIGNIFDPTPVAVPMGNYIVTYQGLADPDYAYLLRLSFTADDAPGFRVLKRGGDITADQVLRRDAEPAFPAGQ</sequence>
<dbReference type="InterPro" id="IPR020354">
    <property type="entry name" value="Competence_nuclease_inhibitor"/>
</dbReference>
<organism evidence="1 2">
    <name type="scientific">Paracoccus alkenifer</name>
    <dbReference type="NCBI Taxonomy" id="65735"/>
    <lineage>
        <taxon>Bacteria</taxon>
        <taxon>Pseudomonadati</taxon>
        <taxon>Pseudomonadota</taxon>
        <taxon>Alphaproteobacteria</taxon>
        <taxon>Rhodobacterales</taxon>
        <taxon>Paracoccaceae</taxon>
        <taxon>Paracoccus</taxon>
    </lineage>
</organism>
<accession>A0A1H6MM92</accession>
<dbReference type="Proteomes" id="UP000199125">
    <property type="component" value="Unassembled WGS sequence"/>
</dbReference>
<dbReference type="InterPro" id="IPR038691">
    <property type="entry name" value="ComJ_sf"/>
</dbReference>
<keyword evidence="2" id="KW-1185">Reference proteome</keyword>
<evidence type="ECO:0000313" key="1">
    <source>
        <dbReference type="EMBL" id="SEH99626.1"/>
    </source>
</evidence>
<dbReference type="STRING" id="65735.SAMN04488075_2176"/>
<gene>
    <name evidence="1" type="ORF">SAMN04488075_2176</name>
</gene>
<reference evidence="2" key="1">
    <citation type="submission" date="2016-10" db="EMBL/GenBank/DDBJ databases">
        <authorList>
            <person name="Varghese N."/>
            <person name="Submissions S."/>
        </authorList>
    </citation>
    <scope>NUCLEOTIDE SEQUENCE [LARGE SCALE GENOMIC DNA]</scope>
    <source>
        <strain evidence="2">DSM 11593</strain>
    </source>
</reference>
<dbReference type="Pfam" id="PF11033">
    <property type="entry name" value="ComJ"/>
    <property type="match status" value="1"/>
</dbReference>
<name>A0A1H6MM92_9RHOB</name>
<dbReference type="RefSeq" id="WP_090848080.1">
    <property type="nucleotide sequence ID" value="NZ_FNXG01000003.1"/>
</dbReference>